<sequence>MGIMDAFKPEDRTEITYSNFYSLIKQAAQYEVVMNAVNCNVPHRYIRETMTGKKEEEVAEMAQTAEGISMKFYGKEKLPAEPIKSGDFPLKAISLTPEAAATGQGIIYPTEAAKRLIAEGKAVETKPIHGTRKRQIEKAKKKGTKDHAENEPEI</sequence>
<accession>A0A9Q4EZJ1</accession>
<evidence type="ECO:0000256" key="1">
    <source>
        <dbReference type="SAM" id="MobiDB-lite"/>
    </source>
</evidence>
<feature type="compositionally biased region" description="Basic residues" evidence="1">
    <location>
        <begin position="129"/>
        <end position="144"/>
    </location>
</feature>
<evidence type="ECO:0000313" key="3">
    <source>
        <dbReference type="Proteomes" id="UP001079535"/>
    </source>
</evidence>
<comment type="caution">
    <text evidence="2">The sequence shown here is derived from an EMBL/GenBank/DDBJ whole genome shotgun (WGS) entry which is preliminary data.</text>
</comment>
<name>A0A9Q4EZJ1_MEDGN</name>
<feature type="region of interest" description="Disordered" evidence="1">
    <location>
        <begin position="121"/>
        <end position="154"/>
    </location>
</feature>
<dbReference type="EMBL" id="JAPRAY010000009">
    <property type="protein sequence ID" value="MCZ0667464.1"/>
    <property type="molecule type" value="Genomic_DNA"/>
</dbReference>
<evidence type="ECO:0000313" key="2">
    <source>
        <dbReference type="EMBL" id="MCZ0667464.1"/>
    </source>
</evidence>
<feature type="compositionally biased region" description="Basic and acidic residues" evidence="1">
    <location>
        <begin position="145"/>
        <end position="154"/>
    </location>
</feature>
<gene>
    <name evidence="2" type="ORF">OZZ17_07890</name>
</gene>
<dbReference type="AlphaFoldDB" id="A0A9Q4EZJ1"/>
<proteinExistence type="predicted"/>
<protein>
    <submittedName>
        <fullName evidence="2">Uncharacterized protein</fullName>
    </submittedName>
</protein>
<dbReference type="Proteomes" id="UP001079535">
    <property type="component" value="Unassembled WGS sequence"/>
</dbReference>
<reference evidence="2" key="1">
    <citation type="submission" date="2022-11" db="EMBL/GenBank/DDBJ databases">
        <title>Temperate bacteriophages infecting mucin-degrading bacterium Ruminococcus gnavus from the human gut.</title>
        <authorList>
            <person name="Buttimer C."/>
        </authorList>
    </citation>
    <scope>NUCLEOTIDE SEQUENCE</scope>
    <source>
        <strain evidence="2">CCUG 49994</strain>
    </source>
</reference>
<organism evidence="2 3">
    <name type="scientific">Mediterraneibacter gnavus</name>
    <name type="common">Ruminococcus gnavus</name>
    <dbReference type="NCBI Taxonomy" id="33038"/>
    <lineage>
        <taxon>Bacteria</taxon>
        <taxon>Bacillati</taxon>
        <taxon>Bacillota</taxon>
        <taxon>Clostridia</taxon>
        <taxon>Lachnospirales</taxon>
        <taxon>Lachnospiraceae</taxon>
        <taxon>Mediterraneibacter</taxon>
    </lineage>
</organism>
<dbReference type="RefSeq" id="WP_268803531.1">
    <property type="nucleotide sequence ID" value="NZ_JAPRAY010000009.1"/>
</dbReference>